<reference evidence="4" key="3">
    <citation type="submission" date="2025-09" db="UniProtKB">
        <authorList>
            <consortium name="Ensembl"/>
        </authorList>
    </citation>
    <scope>IDENTIFICATION</scope>
</reference>
<accession>A0A669AWA6</accession>
<dbReference type="InterPro" id="IPR001304">
    <property type="entry name" value="C-type_lectin-like"/>
</dbReference>
<reference evidence="4" key="2">
    <citation type="submission" date="2025-08" db="UniProtKB">
        <authorList>
            <consortium name="Ensembl"/>
        </authorList>
    </citation>
    <scope>IDENTIFICATION</scope>
</reference>
<dbReference type="Gene3D" id="3.10.100.10">
    <property type="entry name" value="Mannose-Binding Protein A, subunit A"/>
    <property type="match status" value="1"/>
</dbReference>
<dbReference type="PANTHER" id="PTHR45710">
    <property type="entry name" value="C-TYPE LECTIN DOMAIN-CONTAINING PROTEIN 180"/>
    <property type="match status" value="1"/>
</dbReference>
<dbReference type="SUPFAM" id="SSF56436">
    <property type="entry name" value="C-type lectin-like"/>
    <property type="match status" value="1"/>
</dbReference>
<dbReference type="PROSITE" id="PS50041">
    <property type="entry name" value="C_TYPE_LECTIN_2"/>
    <property type="match status" value="1"/>
</dbReference>
<dbReference type="GO" id="GO:0005886">
    <property type="term" value="C:plasma membrane"/>
    <property type="evidence" value="ECO:0007669"/>
    <property type="project" value="UniProtKB-SubCell"/>
</dbReference>
<dbReference type="SMART" id="SM00034">
    <property type="entry name" value="CLECT"/>
    <property type="match status" value="1"/>
</dbReference>
<feature type="domain" description="C-type lectin" evidence="3">
    <location>
        <begin position="136"/>
        <end position="253"/>
    </location>
</feature>
<dbReference type="PANTHER" id="PTHR45710:SF36">
    <property type="entry name" value="C-TYPE LECTIN DOMAIN-CONTAINING PROTEIN"/>
    <property type="match status" value="1"/>
</dbReference>
<gene>
    <name evidence="4" type="primary">LOC102081868</name>
</gene>
<dbReference type="InterPro" id="IPR050828">
    <property type="entry name" value="C-type_lectin/matrix_domain"/>
</dbReference>
<evidence type="ECO:0000259" key="3">
    <source>
        <dbReference type="PROSITE" id="PS50041"/>
    </source>
</evidence>
<dbReference type="InterPro" id="IPR016186">
    <property type="entry name" value="C-type_lectin-like/link_sf"/>
</dbReference>
<dbReference type="AlphaFoldDB" id="A0A669AWA6"/>
<sequence>MMSACCVTSLSVSLMVTHSIKMPEEEVLYSNVRFIKAKRETNERASPVANLTFSQVNISKTQPFTTEVPELPQQAELSRKSKLLSERAVLLVVIALLAAAVIALCVTPFKHGHHREGGNKQRDQTSYKCEDGWEQDGGKCYYFSIAKSSWNEGRDECRAKKGDLVKINSMEEQEFLESKLKGLRTPDDKFWIELIYSAKNNTWVWTDGSPLNTSLTFWKNKDKDSNNGTKGENPDEQSCLRVEAKGGAKLLSCVELQGLFYITIIFIIALIIILFKCLLKLLALCYNLYYRGYHNQILTYLLQVQL</sequence>
<evidence type="ECO:0000313" key="4">
    <source>
        <dbReference type="Ensembl" id="ENSONIP00000027340.1"/>
    </source>
</evidence>
<evidence type="ECO:0000256" key="1">
    <source>
        <dbReference type="ARBA" id="ARBA00004401"/>
    </source>
</evidence>
<proteinExistence type="predicted"/>
<feature type="transmembrane region" description="Helical" evidence="2">
    <location>
        <begin position="88"/>
        <end position="109"/>
    </location>
</feature>
<reference evidence="5" key="1">
    <citation type="submission" date="2012-01" db="EMBL/GenBank/DDBJ databases">
        <title>The Genome Sequence of Oreochromis niloticus (Nile Tilapia).</title>
        <authorList>
            <consortium name="Broad Institute Genome Assembly Team"/>
            <consortium name="Broad Institute Sequencing Platform"/>
            <person name="Di Palma F."/>
            <person name="Johnson J."/>
            <person name="Lander E.S."/>
            <person name="Lindblad-Toh K."/>
        </authorList>
    </citation>
    <scope>NUCLEOTIDE SEQUENCE [LARGE SCALE GENOMIC DNA]</scope>
</reference>
<feature type="transmembrane region" description="Helical" evidence="2">
    <location>
        <begin position="259"/>
        <end position="283"/>
    </location>
</feature>
<dbReference type="Ensembl" id="ENSONIT00000055423.1">
    <property type="protein sequence ID" value="ENSONIP00000027340.1"/>
    <property type="gene ID" value="ENSONIG00000005039.2"/>
</dbReference>
<dbReference type="Proteomes" id="UP000005207">
    <property type="component" value="Linkage group LG22"/>
</dbReference>
<dbReference type="Pfam" id="PF00059">
    <property type="entry name" value="Lectin_C"/>
    <property type="match status" value="1"/>
</dbReference>
<keyword evidence="2" id="KW-0812">Transmembrane</keyword>
<keyword evidence="2" id="KW-1133">Transmembrane helix</keyword>
<dbReference type="InParanoid" id="A0A669AWA6"/>
<name>A0A669AWA6_ORENI</name>
<comment type="subcellular location">
    <subcellularLocation>
        <location evidence="1">Cell membrane</location>
        <topology evidence="1">Single-pass type II membrane protein</topology>
    </subcellularLocation>
</comment>
<protein>
    <submittedName>
        <fullName evidence="4">Hepatic lectin</fullName>
    </submittedName>
</protein>
<dbReference type="InterPro" id="IPR016187">
    <property type="entry name" value="CTDL_fold"/>
</dbReference>
<organism evidence="4 5">
    <name type="scientific">Oreochromis niloticus</name>
    <name type="common">Nile tilapia</name>
    <name type="synonym">Tilapia nilotica</name>
    <dbReference type="NCBI Taxonomy" id="8128"/>
    <lineage>
        <taxon>Eukaryota</taxon>
        <taxon>Metazoa</taxon>
        <taxon>Chordata</taxon>
        <taxon>Craniata</taxon>
        <taxon>Vertebrata</taxon>
        <taxon>Euteleostomi</taxon>
        <taxon>Actinopterygii</taxon>
        <taxon>Neopterygii</taxon>
        <taxon>Teleostei</taxon>
        <taxon>Neoteleostei</taxon>
        <taxon>Acanthomorphata</taxon>
        <taxon>Ovalentaria</taxon>
        <taxon>Cichlomorphae</taxon>
        <taxon>Cichliformes</taxon>
        <taxon>Cichlidae</taxon>
        <taxon>African cichlids</taxon>
        <taxon>Pseudocrenilabrinae</taxon>
        <taxon>Oreochromini</taxon>
        <taxon>Oreochromis</taxon>
    </lineage>
</organism>
<evidence type="ECO:0000313" key="5">
    <source>
        <dbReference type="Proteomes" id="UP000005207"/>
    </source>
</evidence>
<keyword evidence="5" id="KW-1185">Reference proteome</keyword>
<keyword evidence="2" id="KW-0472">Membrane</keyword>
<dbReference type="GeneTree" id="ENSGT00940000175963"/>
<evidence type="ECO:0000256" key="2">
    <source>
        <dbReference type="SAM" id="Phobius"/>
    </source>
</evidence>